<dbReference type="Proteomes" id="UP000318478">
    <property type="component" value="Unassembled WGS sequence"/>
</dbReference>
<dbReference type="PANTHER" id="PTHR43418">
    <property type="entry name" value="MULTIFUNCTIONAL TRYPTOPHAN BIOSYNTHESIS PROTEIN-RELATED"/>
    <property type="match status" value="1"/>
</dbReference>
<evidence type="ECO:0000256" key="1">
    <source>
        <dbReference type="ARBA" id="ARBA00022962"/>
    </source>
</evidence>
<dbReference type="SUPFAM" id="SSF52317">
    <property type="entry name" value="Class I glutamine amidotransferase-like"/>
    <property type="match status" value="1"/>
</dbReference>
<dbReference type="InterPro" id="IPR029062">
    <property type="entry name" value="Class_I_gatase-like"/>
</dbReference>
<dbReference type="InterPro" id="IPR050472">
    <property type="entry name" value="Anth_synth/Amidotransfase"/>
</dbReference>
<proteinExistence type="predicted"/>
<evidence type="ECO:0000259" key="2">
    <source>
        <dbReference type="Pfam" id="PF00117"/>
    </source>
</evidence>
<gene>
    <name evidence="3" type="primary">pabA_2</name>
    <name evidence="3" type="ORF">Pla123a_46830</name>
</gene>
<comment type="caution">
    <text evidence="3">The sequence shown here is derived from an EMBL/GenBank/DDBJ whole genome shotgun (WGS) entry which is preliminary data.</text>
</comment>
<dbReference type="PRINTS" id="PR00096">
    <property type="entry name" value="GATASE"/>
</dbReference>
<accession>A0A5C5XUW3</accession>
<evidence type="ECO:0000313" key="4">
    <source>
        <dbReference type="Proteomes" id="UP000318478"/>
    </source>
</evidence>
<dbReference type="GO" id="GO:0000162">
    <property type="term" value="P:L-tryptophan biosynthetic process"/>
    <property type="evidence" value="ECO:0007669"/>
    <property type="project" value="TreeGrafter"/>
</dbReference>
<feature type="domain" description="Glutamine amidotransferase" evidence="2">
    <location>
        <begin position="3"/>
        <end position="186"/>
    </location>
</feature>
<dbReference type="GO" id="GO:0005829">
    <property type="term" value="C:cytosol"/>
    <property type="evidence" value="ECO:0007669"/>
    <property type="project" value="TreeGrafter"/>
</dbReference>
<dbReference type="PRINTS" id="PR00097">
    <property type="entry name" value="ANTSNTHASEII"/>
</dbReference>
<keyword evidence="3" id="KW-0032">Aminotransferase</keyword>
<dbReference type="FunFam" id="3.40.50.880:FF:000003">
    <property type="entry name" value="Anthranilate synthase component II"/>
    <property type="match status" value="1"/>
</dbReference>
<keyword evidence="3" id="KW-0808">Transferase</keyword>
<dbReference type="PRINTS" id="PR00099">
    <property type="entry name" value="CPSGATASE"/>
</dbReference>
<dbReference type="AlphaFoldDB" id="A0A5C5XUW3"/>
<dbReference type="PROSITE" id="PS51273">
    <property type="entry name" value="GATASE_TYPE_1"/>
    <property type="match status" value="1"/>
</dbReference>
<dbReference type="GO" id="GO:0004049">
    <property type="term" value="F:anthranilate synthase activity"/>
    <property type="evidence" value="ECO:0007669"/>
    <property type="project" value="TreeGrafter"/>
</dbReference>
<dbReference type="Gene3D" id="3.40.50.880">
    <property type="match status" value="1"/>
</dbReference>
<dbReference type="Pfam" id="PF00117">
    <property type="entry name" value="GATase"/>
    <property type="match status" value="1"/>
</dbReference>
<evidence type="ECO:0000313" key="3">
    <source>
        <dbReference type="EMBL" id="TWT66289.1"/>
    </source>
</evidence>
<dbReference type="CDD" id="cd01743">
    <property type="entry name" value="GATase1_Anthranilate_Synthase"/>
    <property type="match status" value="1"/>
</dbReference>
<dbReference type="EC" id="2.6.1.85" evidence="3"/>
<dbReference type="RefSeq" id="WP_146591492.1">
    <property type="nucleotide sequence ID" value="NZ_SJPO01000016.1"/>
</dbReference>
<dbReference type="OrthoDB" id="9804328at2"/>
<dbReference type="InterPro" id="IPR017926">
    <property type="entry name" value="GATASE"/>
</dbReference>
<organism evidence="3 4">
    <name type="scientific">Posidoniimonas polymericola</name>
    <dbReference type="NCBI Taxonomy" id="2528002"/>
    <lineage>
        <taxon>Bacteria</taxon>
        <taxon>Pseudomonadati</taxon>
        <taxon>Planctomycetota</taxon>
        <taxon>Planctomycetia</taxon>
        <taxon>Pirellulales</taxon>
        <taxon>Lacipirellulaceae</taxon>
        <taxon>Posidoniimonas</taxon>
    </lineage>
</organism>
<dbReference type="GO" id="GO:0046820">
    <property type="term" value="F:4-amino-4-deoxychorismate synthase activity"/>
    <property type="evidence" value="ECO:0007669"/>
    <property type="project" value="UniProtKB-EC"/>
</dbReference>
<name>A0A5C5XUW3_9BACT</name>
<dbReference type="InterPro" id="IPR006221">
    <property type="entry name" value="TrpG/PapA_dom"/>
</dbReference>
<dbReference type="PANTHER" id="PTHR43418:SF4">
    <property type="entry name" value="MULTIFUNCTIONAL TRYPTOPHAN BIOSYNTHESIS PROTEIN"/>
    <property type="match status" value="1"/>
</dbReference>
<keyword evidence="4" id="KW-1185">Reference proteome</keyword>
<dbReference type="NCBIfam" id="TIGR00566">
    <property type="entry name" value="trpG_papA"/>
    <property type="match status" value="1"/>
</dbReference>
<keyword evidence="1" id="KW-0315">Glutamine amidotransferase</keyword>
<sequence length="198" mass="21210">MILLIDNYDSFVHNLARYFRLLGCETVVVRNDALTVGEVRRLAPAAVVLSPGPCTPCEAGISVDLVRRLSGELPILGICLGHQAIVAAFGGEVTVAQRPLHGQATAVRHDDQGVFAGLPNPMPCGRYHSLIADPTSLPDALVPTAWTDDGVLMAVRHRGHPTVGLQFHPESILTERGLDLLRNFVSQTAARPTSIGRA</sequence>
<dbReference type="EMBL" id="SJPO01000016">
    <property type="protein sequence ID" value="TWT66289.1"/>
    <property type="molecule type" value="Genomic_DNA"/>
</dbReference>
<reference evidence="3 4" key="1">
    <citation type="submission" date="2019-02" db="EMBL/GenBank/DDBJ databases">
        <title>Deep-cultivation of Planctomycetes and their phenomic and genomic characterization uncovers novel biology.</title>
        <authorList>
            <person name="Wiegand S."/>
            <person name="Jogler M."/>
            <person name="Boedeker C."/>
            <person name="Pinto D."/>
            <person name="Vollmers J."/>
            <person name="Rivas-Marin E."/>
            <person name="Kohn T."/>
            <person name="Peeters S.H."/>
            <person name="Heuer A."/>
            <person name="Rast P."/>
            <person name="Oberbeckmann S."/>
            <person name="Bunk B."/>
            <person name="Jeske O."/>
            <person name="Meyerdierks A."/>
            <person name="Storesund J.E."/>
            <person name="Kallscheuer N."/>
            <person name="Luecker S."/>
            <person name="Lage O.M."/>
            <person name="Pohl T."/>
            <person name="Merkel B.J."/>
            <person name="Hornburger P."/>
            <person name="Mueller R.-W."/>
            <person name="Bruemmer F."/>
            <person name="Labrenz M."/>
            <person name="Spormann A.M."/>
            <person name="Op Den Camp H."/>
            <person name="Overmann J."/>
            <person name="Amann R."/>
            <person name="Jetten M.S.M."/>
            <person name="Mascher T."/>
            <person name="Medema M.H."/>
            <person name="Devos D.P."/>
            <person name="Kaster A.-K."/>
            <person name="Ovreas L."/>
            <person name="Rohde M."/>
            <person name="Galperin M.Y."/>
            <person name="Jogler C."/>
        </authorList>
    </citation>
    <scope>NUCLEOTIDE SEQUENCE [LARGE SCALE GENOMIC DNA]</scope>
    <source>
        <strain evidence="3 4">Pla123a</strain>
    </source>
</reference>
<protein>
    <submittedName>
        <fullName evidence="3">Aminodeoxychorismate/anthranilate synthase component 2</fullName>
        <ecNumber evidence="3">2.6.1.85</ecNumber>
    </submittedName>
</protein>